<organism evidence="1">
    <name type="scientific">Marseillevirus LCMAC101</name>
    <dbReference type="NCBI Taxonomy" id="2506602"/>
    <lineage>
        <taxon>Viruses</taxon>
        <taxon>Varidnaviria</taxon>
        <taxon>Bamfordvirae</taxon>
        <taxon>Nucleocytoviricota</taxon>
        <taxon>Megaviricetes</taxon>
        <taxon>Pimascovirales</taxon>
        <taxon>Pimascovirales incertae sedis</taxon>
        <taxon>Marseilleviridae</taxon>
    </lineage>
</organism>
<dbReference type="EMBL" id="MK500329">
    <property type="protein sequence ID" value="QBK86100.1"/>
    <property type="molecule type" value="Genomic_DNA"/>
</dbReference>
<dbReference type="InterPro" id="IPR052050">
    <property type="entry name" value="SecEffector_AnkRepeat"/>
</dbReference>
<dbReference type="PANTHER" id="PTHR46586">
    <property type="entry name" value="ANKYRIN REPEAT-CONTAINING PROTEIN"/>
    <property type="match status" value="1"/>
</dbReference>
<sequence>MAAENGNLKCLRYAHENGCPWDPDTTCAAAANGELKCLRYAHENGCPWHPDTTWVAAQNGELKCLRYIYEKCNITWEDAKLKRISTYPKKCRKFIRSVRDDWKSGLNSVGKNTKSAR</sequence>
<dbReference type="SUPFAM" id="SSF140860">
    <property type="entry name" value="Pseudo ankyrin repeat-like"/>
    <property type="match status" value="1"/>
</dbReference>
<reference evidence="1" key="1">
    <citation type="journal article" date="2019" name="MBio">
        <title>Virus Genomes from Deep Sea Sediments Expand the Ocean Megavirome and Support Independent Origins of Viral Gigantism.</title>
        <authorList>
            <person name="Backstrom D."/>
            <person name="Yutin N."/>
            <person name="Jorgensen S.L."/>
            <person name="Dharamshi J."/>
            <person name="Homa F."/>
            <person name="Zaremba-Niedwiedzka K."/>
            <person name="Spang A."/>
            <person name="Wolf Y.I."/>
            <person name="Koonin E.V."/>
            <person name="Ettema T.J."/>
        </authorList>
    </citation>
    <scope>NUCLEOTIDE SEQUENCE</scope>
</reference>
<dbReference type="PANTHER" id="PTHR46586:SF3">
    <property type="entry name" value="ANKYRIN REPEAT-CONTAINING PROTEIN"/>
    <property type="match status" value="1"/>
</dbReference>
<protein>
    <submittedName>
        <fullName evidence="1">Ankyrin repeat protein</fullName>
    </submittedName>
</protein>
<gene>
    <name evidence="1" type="ORF">LCMAC101_06950</name>
</gene>
<proteinExistence type="predicted"/>
<name>A0A481YSY3_9VIRU</name>
<accession>A0A481YSY3</accession>
<evidence type="ECO:0000313" key="1">
    <source>
        <dbReference type="EMBL" id="QBK86100.1"/>
    </source>
</evidence>